<proteinExistence type="predicted"/>
<accession>A0ABD1WQR7</accession>
<evidence type="ECO:0000313" key="1">
    <source>
        <dbReference type="EMBL" id="KAL2552037.1"/>
    </source>
</evidence>
<evidence type="ECO:0000313" key="2">
    <source>
        <dbReference type="Proteomes" id="UP001604277"/>
    </source>
</evidence>
<organism evidence="1 2">
    <name type="scientific">Forsythia ovata</name>
    <dbReference type="NCBI Taxonomy" id="205694"/>
    <lineage>
        <taxon>Eukaryota</taxon>
        <taxon>Viridiplantae</taxon>
        <taxon>Streptophyta</taxon>
        <taxon>Embryophyta</taxon>
        <taxon>Tracheophyta</taxon>
        <taxon>Spermatophyta</taxon>
        <taxon>Magnoliopsida</taxon>
        <taxon>eudicotyledons</taxon>
        <taxon>Gunneridae</taxon>
        <taxon>Pentapetalae</taxon>
        <taxon>asterids</taxon>
        <taxon>lamiids</taxon>
        <taxon>Lamiales</taxon>
        <taxon>Oleaceae</taxon>
        <taxon>Forsythieae</taxon>
        <taxon>Forsythia</taxon>
    </lineage>
</organism>
<name>A0ABD1WQR7_9LAMI</name>
<dbReference type="Proteomes" id="UP001604277">
    <property type="component" value="Unassembled WGS sequence"/>
</dbReference>
<protein>
    <submittedName>
        <fullName evidence="1">Uncharacterized protein</fullName>
    </submittedName>
</protein>
<keyword evidence="2" id="KW-1185">Reference proteome</keyword>
<comment type="caution">
    <text evidence="1">The sequence shown here is derived from an EMBL/GenBank/DDBJ whole genome shotgun (WGS) entry which is preliminary data.</text>
</comment>
<sequence>MNYRIVSRLSQPRVLYKLLKYSHLPIKLISGLLTPHMQRKSLLTITYLPAAKQHLMQEKRESKCKTENPQIETRSSLSIYPCGCLEKMVSMAILLPALEA</sequence>
<dbReference type="EMBL" id="JBFOLJ010000002">
    <property type="protein sequence ID" value="KAL2552037.1"/>
    <property type="molecule type" value="Genomic_DNA"/>
</dbReference>
<dbReference type="AlphaFoldDB" id="A0ABD1WQR7"/>
<reference evidence="2" key="1">
    <citation type="submission" date="2024-07" db="EMBL/GenBank/DDBJ databases">
        <title>Two chromosome-level genome assemblies of Korean endemic species Abeliophyllum distichum and Forsythia ovata (Oleaceae).</title>
        <authorList>
            <person name="Jang H."/>
        </authorList>
    </citation>
    <scope>NUCLEOTIDE SEQUENCE [LARGE SCALE GENOMIC DNA]</scope>
</reference>
<gene>
    <name evidence="1" type="ORF">Fot_05656</name>
</gene>